<evidence type="ECO:0000259" key="5">
    <source>
        <dbReference type="PROSITE" id="PS51733"/>
    </source>
</evidence>
<dbReference type="GO" id="GO:0017118">
    <property type="term" value="F:lipoyltransferase activity"/>
    <property type="evidence" value="ECO:0007669"/>
    <property type="project" value="TreeGrafter"/>
</dbReference>
<evidence type="ECO:0000256" key="2">
    <source>
        <dbReference type="ARBA" id="ARBA00005085"/>
    </source>
</evidence>
<dbReference type="SUPFAM" id="SSF55681">
    <property type="entry name" value="Class II aaRS and biotin synthetases"/>
    <property type="match status" value="1"/>
</dbReference>
<keyword evidence="7" id="KW-1185">Reference proteome</keyword>
<sequence>MNDRNDICVGPDKVSGSAYKIVNNRAYHHGTMLIASRLDLLGDLLHTDKDMMDTRGVASVRSPVRNLQQYNPTVTHERFVDAVVDAFRTEYNVNEKVQYVEEDGVAGTIDYIRHGMEELPSWYWAYGQTPEFTYTIQQTFKQGDVTARIHSKHGLILDCTLELPESMPAAQAARLQEFVGKLAGQRYGFADKCALGETIESDEQCKAVWQWLKAKMEA</sequence>
<organism evidence="6 7">
    <name type="scientific">Ceriporiopsis subvermispora (strain B)</name>
    <name type="common">White-rot fungus</name>
    <name type="synonym">Gelatoporia subvermispora</name>
    <dbReference type="NCBI Taxonomy" id="914234"/>
    <lineage>
        <taxon>Eukaryota</taxon>
        <taxon>Fungi</taxon>
        <taxon>Dikarya</taxon>
        <taxon>Basidiomycota</taxon>
        <taxon>Agaricomycotina</taxon>
        <taxon>Agaricomycetes</taxon>
        <taxon>Polyporales</taxon>
        <taxon>Gelatoporiaceae</taxon>
        <taxon>Gelatoporia</taxon>
    </lineage>
</organism>
<evidence type="ECO:0000256" key="3">
    <source>
        <dbReference type="ARBA" id="ARBA00008242"/>
    </source>
</evidence>
<evidence type="ECO:0000256" key="1">
    <source>
        <dbReference type="ARBA" id="ARBA00003253"/>
    </source>
</evidence>
<dbReference type="AlphaFoldDB" id="M2PW76"/>
<dbReference type="PANTHER" id="PTHR12561:SF3">
    <property type="entry name" value="LIPOYLTRANSFERASE 1, MITOCHONDRIAL"/>
    <property type="match status" value="1"/>
</dbReference>
<dbReference type="InterPro" id="IPR045864">
    <property type="entry name" value="aa-tRNA-synth_II/BPL/LPL"/>
</dbReference>
<dbReference type="STRING" id="914234.M2PW76"/>
<proteinExistence type="inferred from homology"/>
<dbReference type="UniPathway" id="UPA00537">
    <property type="reaction ID" value="UER00595"/>
</dbReference>
<dbReference type="Gene3D" id="3.30.390.50">
    <property type="entry name" value="CO dehydrogenase flavoprotein, C-terminal domain"/>
    <property type="match status" value="1"/>
</dbReference>
<dbReference type="GO" id="GO:0009249">
    <property type="term" value="P:protein lipoylation"/>
    <property type="evidence" value="ECO:0007669"/>
    <property type="project" value="InterPro"/>
</dbReference>
<comment type="function">
    <text evidence="1">Catalyzes both the ATP-dependent activation of exogenously supplied lipoate to lipoyl-AMP and the transfer of the activated lipoyl onto the lipoyl domains of lipoate-dependent enzymes.</text>
</comment>
<evidence type="ECO:0000256" key="4">
    <source>
        <dbReference type="ARBA" id="ARBA00015925"/>
    </source>
</evidence>
<dbReference type="Gene3D" id="3.30.930.10">
    <property type="entry name" value="Bira Bifunctional Protein, Domain 2"/>
    <property type="match status" value="1"/>
</dbReference>
<name>M2PW76_CERS8</name>
<dbReference type="GO" id="GO:0005739">
    <property type="term" value="C:mitochondrion"/>
    <property type="evidence" value="ECO:0007669"/>
    <property type="project" value="TreeGrafter"/>
</dbReference>
<dbReference type="HOGENOM" id="CLU_1469069_0_0_1"/>
<dbReference type="PANTHER" id="PTHR12561">
    <property type="entry name" value="LIPOATE-PROTEIN LIGASE"/>
    <property type="match status" value="1"/>
</dbReference>
<dbReference type="Pfam" id="PF21948">
    <property type="entry name" value="LplA-B_cat"/>
    <property type="match status" value="1"/>
</dbReference>
<reference evidence="6 7" key="1">
    <citation type="journal article" date="2012" name="Proc. Natl. Acad. Sci. U.S.A.">
        <title>Comparative genomics of Ceriporiopsis subvermispora and Phanerochaete chrysosporium provide insight into selective ligninolysis.</title>
        <authorList>
            <person name="Fernandez-Fueyo E."/>
            <person name="Ruiz-Duenas F.J."/>
            <person name="Ferreira P."/>
            <person name="Floudas D."/>
            <person name="Hibbett D.S."/>
            <person name="Canessa P."/>
            <person name="Larrondo L.F."/>
            <person name="James T.Y."/>
            <person name="Seelenfreund D."/>
            <person name="Lobos S."/>
            <person name="Polanco R."/>
            <person name="Tello M."/>
            <person name="Honda Y."/>
            <person name="Watanabe T."/>
            <person name="Watanabe T."/>
            <person name="Ryu J.S."/>
            <person name="Kubicek C.P."/>
            <person name="Schmoll M."/>
            <person name="Gaskell J."/>
            <person name="Hammel K.E."/>
            <person name="St John F.J."/>
            <person name="Vanden Wymelenberg A."/>
            <person name="Sabat G."/>
            <person name="Splinter BonDurant S."/>
            <person name="Syed K."/>
            <person name="Yadav J.S."/>
            <person name="Doddapaneni H."/>
            <person name="Subramanian V."/>
            <person name="Lavin J.L."/>
            <person name="Oguiza J.A."/>
            <person name="Perez G."/>
            <person name="Pisabarro A.G."/>
            <person name="Ramirez L."/>
            <person name="Santoyo F."/>
            <person name="Master E."/>
            <person name="Coutinho P.M."/>
            <person name="Henrissat B."/>
            <person name="Lombard V."/>
            <person name="Magnuson J.K."/>
            <person name="Kuees U."/>
            <person name="Hori C."/>
            <person name="Igarashi K."/>
            <person name="Samejima M."/>
            <person name="Held B.W."/>
            <person name="Barry K.W."/>
            <person name="LaButti K.M."/>
            <person name="Lapidus A."/>
            <person name="Lindquist E.A."/>
            <person name="Lucas S.M."/>
            <person name="Riley R."/>
            <person name="Salamov A.A."/>
            <person name="Hoffmeister D."/>
            <person name="Schwenk D."/>
            <person name="Hadar Y."/>
            <person name="Yarden O."/>
            <person name="de Vries R.P."/>
            <person name="Wiebenga A."/>
            <person name="Stenlid J."/>
            <person name="Eastwood D."/>
            <person name="Grigoriev I.V."/>
            <person name="Berka R.M."/>
            <person name="Blanchette R.A."/>
            <person name="Kersten P."/>
            <person name="Martinez A.T."/>
            <person name="Vicuna R."/>
            <person name="Cullen D."/>
        </authorList>
    </citation>
    <scope>NUCLEOTIDE SEQUENCE [LARGE SCALE GENOMIC DNA]</scope>
    <source>
        <strain evidence="6 7">B</strain>
    </source>
</reference>
<dbReference type="OrthoDB" id="201621at2759"/>
<comment type="similarity">
    <text evidence="3">Belongs to the LplA family.</text>
</comment>
<evidence type="ECO:0000313" key="6">
    <source>
        <dbReference type="EMBL" id="EMD41064.1"/>
    </source>
</evidence>
<dbReference type="InterPro" id="IPR004143">
    <property type="entry name" value="BPL_LPL_catalytic"/>
</dbReference>
<comment type="pathway">
    <text evidence="2">Protein modification; protein lipoylation via exogenous pathway; protein N(6)-(lipoyl)lysine from lipoate: step 2/2.</text>
</comment>
<evidence type="ECO:0000313" key="7">
    <source>
        <dbReference type="Proteomes" id="UP000016930"/>
    </source>
</evidence>
<dbReference type="InterPro" id="IPR004562">
    <property type="entry name" value="LipoylTrfase_LipoateP_Ligase"/>
</dbReference>
<gene>
    <name evidence="6" type="ORF">CERSUDRAFT_111644</name>
</gene>
<accession>M2PW76</accession>
<protein>
    <recommendedName>
        <fullName evidence="4">Putative lipoate-protein ligase A</fullName>
    </recommendedName>
</protein>
<dbReference type="Proteomes" id="UP000016930">
    <property type="component" value="Unassembled WGS sequence"/>
</dbReference>
<dbReference type="PROSITE" id="PS51733">
    <property type="entry name" value="BPL_LPL_CATALYTIC"/>
    <property type="match status" value="1"/>
</dbReference>
<dbReference type="EMBL" id="KB445792">
    <property type="protein sequence ID" value="EMD41064.1"/>
    <property type="molecule type" value="Genomic_DNA"/>
</dbReference>
<feature type="domain" description="BPL/LPL catalytic" evidence="5">
    <location>
        <begin position="1"/>
        <end position="95"/>
    </location>
</feature>